<dbReference type="AlphaFoldDB" id="A0A9E7FYM0"/>
<gene>
    <name evidence="1" type="ORF">MUK42_36736</name>
</gene>
<keyword evidence="2" id="KW-1185">Reference proteome</keyword>
<evidence type="ECO:0000313" key="2">
    <source>
        <dbReference type="Proteomes" id="UP001055439"/>
    </source>
</evidence>
<accession>A0A9E7FYM0</accession>
<reference evidence="1" key="1">
    <citation type="submission" date="2022-05" db="EMBL/GenBank/DDBJ databases">
        <title>The Musa troglodytarum L. genome provides insights into the mechanism of non-climacteric behaviour and enrichment of carotenoids.</title>
        <authorList>
            <person name="Wang J."/>
        </authorList>
    </citation>
    <scope>NUCLEOTIDE SEQUENCE</scope>
    <source>
        <tissue evidence="1">Leaf</tissue>
    </source>
</reference>
<protein>
    <submittedName>
        <fullName evidence="1">Uncharacterized protein</fullName>
    </submittedName>
</protein>
<proteinExistence type="predicted"/>
<name>A0A9E7FYM0_9LILI</name>
<evidence type="ECO:0000313" key="1">
    <source>
        <dbReference type="EMBL" id="URE02163.1"/>
    </source>
</evidence>
<dbReference type="EMBL" id="CP097507">
    <property type="protein sequence ID" value="URE02163.1"/>
    <property type="molecule type" value="Genomic_DNA"/>
</dbReference>
<organism evidence="1 2">
    <name type="scientific">Musa troglodytarum</name>
    <name type="common">fe'i banana</name>
    <dbReference type="NCBI Taxonomy" id="320322"/>
    <lineage>
        <taxon>Eukaryota</taxon>
        <taxon>Viridiplantae</taxon>
        <taxon>Streptophyta</taxon>
        <taxon>Embryophyta</taxon>
        <taxon>Tracheophyta</taxon>
        <taxon>Spermatophyta</taxon>
        <taxon>Magnoliopsida</taxon>
        <taxon>Liliopsida</taxon>
        <taxon>Zingiberales</taxon>
        <taxon>Musaceae</taxon>
        <taxon>Musa</taxon>
    </lineage>
</organism>
<dbReference type="Proteomes" id="UP001055439">
    <property type="component" value="Chromosome 5"/>
</dbReference>
<sequence length="64" mass="7226">MKPQTVARVVSALLYEKRTPTEVQERTLNGRIDQALESQKDSVQGEHVGTEMQVFQPRIKGKTS</sequence>